<dbReference type="EMBL" id="AAXKXX010000004">
    <property type="protein sequence ID" value="EGQ4384372.1"/>
    <property type="molecule type" value="Genomic_DNA"/>
</dbReference>
<evidence type="ECO:0000313" key="1">
    <source>
        <dbReference type="EMBL" id="EGQ4384372.1"/>
    </source>
</evidence>
<gene>
    <name evidence="1" type="ORF">EGV54_04605</name>
</gene>
<keyword evidence="2" id="KW-1185">Reference proteome</keyword>
<dbReference type="Proteomes" id="UP000600220">
    <property type="component" value="Unassembled WGS sequence"/>
</dbReference>
<name>A0A8H9BUY5_STAPS</name>
<dbReference type="AlphaFoldDB" id="A0A8H9BUY5"/>
<accession>A0A8H9BUY5</accession>
<comment type="caution">
    <text evidence="1">The sequence shown here is derived from an EMBL/GenBank/DDBJ whole genome shotgun (WGS) entry which is preliminary data.</text>
</comment>
<evidence type="ECO:0000313" key="2">
    <source>
        <dbReference type="Proteomes" id="UP000600220"/>
    </source>
</evidence>
<dbReference type="RefSeq" id="WP_065354375.1">
    <property type="nucleotide sequence ID" value="NZ_CAJESP010000003.1"/>
</dbReference>
<protein>
    <submittedName>
        <fullName evidence="1">Uncharacterized protein</fullName>
    </submittedName>
</protein>
<organism evidence="1 2">
    <name type="scientific">Staphylococcus pseudintermedius</name>
    <dbReference type="NCBI Taxonomy" id="283734"/>
    <lineage>
        <taxon>Bacteria</taxon>
        <taxon>Bacillati</taxon>
        <taxon>Bacillota</taxon>
        <taxon>Bacilli</taxon>
        <taxon>Bacillales</taxon>
        <taxon>Staphylococcaceae</taxon>
        <taxon>Staphylococcus</taxon>
        <taxon>Staphylococcus intermedius group</taxon>
    </lineage>
</organism>
<reference evidence="1 2" key="1">
    <citation type="submission" date="2018-11" db="EMBL/GenBank/DDBJ databases">
        <authorList>
            <consortium name="Veterinary Laboratory Investigation and Response Network"/>
        </authorList>
    </citation>
    <scope>NUCLEOTIDE SEQUENCE [LARGE SCALE GENOMIC DNA]</scope>
    <source>
        <strain evidence="1 2">SPSE-18-VL-LA-PA-Ryan-0021</strain>
    </source>
</reference>
<proteinExistence type="predicted"/>
<sequence length="60" mass="6771">MANVAVKLEINNKMSEQESLMFQADNIADVITMMRSKSGNTIILKTEDNFNVEYEGENSL</sequence>